<evidence type="ECO:0000313" key="2">
    <source>
        <dbReference type="EMBL" id="KAJ8333072.1"/>
    </source>
</evidence>
<dbReference type="Proteomes" id="UP001152622">
    <property type="component" value="Chromosome 24"/>
</dbReference>
<dbReference type="AlphaFoldDB" id="A0A9Q1E6E5"/>
<evidence type="ECO:0000313" key="3">
    <source>
        <dbReference type="Proteomes" id="UP001152622"/>
    </source>
</evidence>
<gene>
    <name evidence="2" type="ORF">SKAU_G00419680</name>
</gene>
<dbReference type="EMBL" id="JAINUF010000024">
    <property type="protein sequence ID" value="KAJ8333072.1"/>
    <property type="molecule type" value="Genomic_DNA"/>
</dbReference>
<proteinExistence type="predicted"/>
<feature type="compositionally biased region" description="Basic and acidic residues" evidence="1">
    <location>
        <begin position="80"/>
        <end position="95"/>
    </location>
</feature>
<protein>
    <submittedName>
        <fullName evidence="2">Uncharacterized protein</fullName>
    </submittedName>
</protein>
<name>A0A9Q1E6E5_SYNKA</name>
<keyword evidence="3" id="KW-1185">Reference proteome</keyword>
<evidence type="ECO:0000256" key="1">
    <source>
        <dbReference type="SAM" id="MobiDB-lite"/>
    </source>
</evidence>
<sequence>MCSEIKALEPVMPGVALRPGSGSLVLCQSAHILGPDPFRGVCFTAVIAMETVEPCLRKWVKHGWPPPPEEKSTLLTFNKPTDREGNSSPRKDKTARCLGFQTQRPSTPAPWFPPLIHGGIGLPPELNLCTFSGAVA</sequence>
<accession>A0A9Q1E6E5</accession>
<reference evidence="2" key="1">
    <citation type="journal article" date="2023" name="Science">
        <title>Genome structures resolve the early diversification of teleost fishes.</title>
        <authorList>
            <person name="Parey E."/>
            <person name="Louis A."/>
            <person name="Montfort J."/>
            <person name="Bouchez O."/>
            <person name="Roques C."/>
            <person name="Iampietro C."/>
            <person name="Lluch J."/>
            <person name="Castinel A."/>
            <person name="Donnadieu C."/>
            <person name="Desvignes T."/>
            <person name="Floi Bucao C."/>
            <person name="Jouanno E."/>
            <person name="Wen M."/>
            <person name="Mejri S."/>
            <person name="Dirks R."/>
            <person name="Jansen H."/>
            <person name="Henkel C."/>
            <person name="Chen W.J."/>
            <person name="Zahm M."/>
            <person name="Cabau C."/>
            <person name="Klopp C."/>
            <person name="Thompson A.W."/>
            <person name="Robinson-Rechavi M."/>
            <person name="Braasch I."/>
            <person name="Lecointre G."/>
            <person name="Bobe J."/>
            <person name="Postlethwait J.H."/>
            <person name="Berthelot C."/>
            <person name="Roest Crollius H."/>
            <person name="Guiguen Y."/>
        </authorList>
    </citation>
    <scope>NUCLEOTIDE SEQUENCE</scope>
    <source>
        <strain evidence="2">WJC10195</strain>
    </source>
</reference>
<comment type="caution">
    <text evidence="2">The sequence shown here is derived from an EMBL/GenBank/DDBJ whole genome shotgun (WGS) entry which is preliminary data.</text>
</comment>
<organism evidence="2 3">
    <name type="scientific">Synaphobranchus kaupii</name>
    <name type="common">Kaup's arrowtooth eel</name>
    <dbReference type="NCBI Taxonomy" id="118154"/>
    <lineage>
        <taxon>Eukaryota</taxon>
        <taxon>Metazoa</taxon>
        <taxon>Chordata</taxon>
        <taxon>Craniata</taxon>
        <taxon>Vertebrata</taxon>
        <taxon>Euteleostomi</taxon>
        <taxon>Actinopterygii</taxon>
        <taxon>Neopterygii</taxon>
        <taxon>Teleostei</taxon>
        <taxon>Anguilliformes</taxon>
        <taxon>Synaphobranchidae</taxon>
        <taxon>Synaphobranchus</taxon>
    </lineage>
</organism>
<feature type="region of interest" description="Disordered" evidence="1">
    <location>
        <begin position="66"/>
        <end position="97"/>
    </location>
</feature>